<dbReference type="RefSeq" id="WP_181411077.1">
    <property type="nucleotide sequence ID" value="NZ_BAAAOR010000049.1"/>
</dbReference>
<dbReference type="SUPFAM" id="SSF52096">
    <property type="entry name" value="ClpP/crotonase"/>
    <property type="match status" value="1"/>
</dbReference>
<proteinExistence type="inferred from homology"/>
<evidence type="ECO:0000313" key="2">
    <source>
        <dbReference type="EMBL" id="GAA1548382.1"/>
    </source>
</evidence>
<dbReference type="Gene3D" id="3.90.226.10">
    <property type="entry name" value="2-enoyl-CoA Hydratase, Chain A, domain 1"/>
    <property type="match status" value="1"/>
</dbReference>
<sequence length="303" mass="33374">MTQFEFIQVVKRGPVLECWLNRPEARNALSTAVEDEWDDVLELAAGDDSIKVVTLQGRGPVFSAGADMKEFAATFEDESAEAEPDDAGPVEILERPHRRHGASKRLWPPPAMHEPSLPRSWYFHKTLIAGVHGFVGPYAQRMLAPFDFIIAAEGTRFSWEQARMGSQNHPLAVYSFQLPMRVLKQLLLMGGWFDAETAHQLSLVQRVVSQDALPDEVSRWAEAASGLRLETISAYKEGIHRMYEIMGLHGMIGIGNNLNAHAEGSRGGDFHGTLRDSGMTAALAKRNEGVDPALTQVTSGGGR</sequence>
<dbReference type="CDD" id="cd06558">
    <property type="entry name" value="crotonase-like"/>
    <property type="match status" value="1"/>
</dbReference>
<dbReference type="PANTHER" id="PTHR42964">
    <property type="entry name" value="ENOYL-COA HYDRATASE"/>
    <property type="match status" value="1"/>
</dbReference>
<reference evidence="2 3" key="1">
    <citation type="journal article" date="2019" name="Int. J. Syst. Evol. Microbiol.">
        <title>The Global Catalogue of Microorganisms (GCM) 10K type strain sequencing project: providing services to taxonomists for standard genome sequencing and annotation.</title>
        <authorList>
            <consortium name="The Broad Institute Genomics Platform"/>
            <consortium name="The Broad Institute Genome Sequencing Center for Infectious Disease"/>
            <person name="Wu L."/>
            <person name="Ma J."/>
        </authorList>
    </citation>
    <scope>NUCLEOTIDE SEQUENCE [LARGE SCALE GENOMIC DNA]</scope>
    <source>
        <strain evidence="2 3">JCM 14942</strain>
    </source>
</reference>
<gene>
    <name evidence="2" type="ORF">GCM10009788_58010</name>
</gene>
<comment type="caution">
    <text evidence="2">The sequence shown here is derived from an EMBL/GenBank/DDBJ whole genome shotgun (WGS) entry which is preliminary data.</text>
</comment>
<dbReference type="EMBL" id="BAAAOR010000049">
    <property type="protein sequence ID" value="GAA1548382.1"/>
    <property type="molecule type" value="Genomic_DNA"/>
</dbReference>
<evidence type="ECO:0000256" key="1">
    <source>
        <dbReference type="ARBA" id="ARBA00005254"/>
    </source>
</evidence>
<dbReference type="PANTHER" id="PTHR42964:SF1">
    <property type="entry name" value="POLYKETIDE BIOSYNTHESIS ENOYL-COA HYDRATASE PKSH-RELATED"/>
    <property type="match status" value="1"/>
</dbReference>
<dbReference type="Pfam" id="PF00378">
    <property type="entry name" value="ECH_1"/>
    <property type="match status" value="1"/>
</dbReference>
<name>A0ABN2BXI3_9ACTN</name>
<dbReference type="InterPro" id="IPR001753">
    <property type="entry name" value="Enoyl-CoA_hydra/iso"/>
</dbReference>
<accession>A0ABN2BXI3</accession>
<dbReference type="Proteomes" id="UP001500842">
    <property type="component" value="Unassembled WGS sequence"/>
</dbReference>
<protein>
    <submittedName>
        <fullName evidence="2">Enoyl-CoA hydratase</fullName>
    </submittedName>
</protein>
<comment type="similarity">
    <text evidence="1">Belongs to the enoyl-CoA hydratase/isomerase family.</text>
</comment>
<keyword evidence="3" id="KW-1185">Reference proteome</keyword>
<organism evidence="2 3">
    <name type="scientific">Nocardioides humi</name>
    <dbReference type="NCBI Taxonomy" id="449461"/>
    <lineage>
        <taxon>Bacteria</taxon>
        <taxon>Bacillati</taxon>
        <taxon>Actinomycetota</taxon>
        <taxon>Actinomycetes</taxon>
        <taxon>Propionibacteriales</taxon>
        <taxon>Nocardioidaceae</taxon>
        <taxon>Nocardioides</taxon>
    </lineage>
</organism>
<dbReference type="InterPro" id="IPR051683">
    <property type="entry name" value="Enoyl-CoA_Hydratase/Isomerase"/>
</dbReference>
<evidence type="ECO:0000313" key="3">
    <source>
        <dbReference type="Proteomes" id="UP001500842"/>
    </source>
</evidence>
<dbReference type="InterPro" id="IPR029045">
    <property type="entry name" value="ClpP/crotonase-like_dom_sf"/>
</dbReference>